<evidence type="ECO:0000256" key="5">
    <source>
        <dbReference type="SAM" id="MobiDB-lite"/>
    </source>
</evidence>
<gene>
    <name evidence="7" type="ORF">AfA33H4.165</name>
</gene>
<comment type="subcellular location">
    <subcellularLocation>
        <location evidence="1">Cytoplasm</location>
    </subcellularLocation>
</comment>
<evidence type="ECO:0000313" key="7">
    <source>
        <dbReference type="EMBL" id="CAF32140.1"/>
    </source>
</evidence>
<dbReference type="GO" id="GO:0015031">
    <property type="term" value="P:protein transport"/>
    <property type="evidence" value="ECO:0007669"/>
    <property type="project" value="UniProtKB-KW"/>
</dbReference>
<feature type="compositionally biased region" description="Polar residues" evidence="5">
    <location>
        <begin position="255"/>
        <end position="273"/>
    </location>
</feature>
<evidence type="ECO:0000256" key="1">
    <source>
        <dbReference type="ARBA" id="ARBA00004496"/>
    </source>
</evidence>
<dbReference type="GO" id="GO:0034058">
    <property type="term" value="P:endosomal vesicle fusion"/>
    <property type="evidence" value="ECO:0007669"/>
    <property type="project" value="TreeGrafter"/>
</dbReference>
<protein>
    <submittedName>
        <fullName evidence="7">Tgf beta receptor associated protein 1 homologue, putative</fullName>
    </submittedName>
</protein>
<evidence type="ECO:0000259" key="6">
    <source>
        <dbReference type="PROSITE" id="PS50219"/>
    </source>
</evidence>
<dbReference type="PROSITE" id="PS50219">
    <property type="entry name" value="CNH"/>
    <property type="match status" value="1"/>
</dbReference>
<dbReference type="EMBL" id="BX649607">
    <property type="protein sequence ID" value="CAF32140.1"/>
    <property type="molecule type" value="Genomic_DNA"/>
</dbReference>
<feature type="domain" description="CNH" evidence="6">
    <location>
        <begin position="44"/>
        <end position="441"/>
    </location>
</feature>
<reference evidence="7" key="1">
    <citation type="journal article" date="2004" name="Fungal Genet. Biol.">
        <title>Insight into the genome of Aspergillus fumigatus: analysis of a 922 kb region encompassing the nitrate assimilation gene cluster.</title>
        <authorList>
            <person name="Pain A."/>
            <person name="Woodward J."/>
            <person name="Quail M.A."/>
            <person name="Anderson M.J."/>
            <person name="Clark R."/>
            <person name="Collins M."/>
            <person name="Fosker N."/>
            <person name="Fraser A."/>
            <person name="Harris D."/>
            <person name="Larke N."/>
            <person name="Murphy L."/>
            <person name="Humphray S."/>
            <person name="O'Neil S."/>
            <person name="Pertea M."/>
            <person name="Price C."/>
            <person name="Rabbinowitsch E."/>
            <person name="Rajandream M-A."/>
            <person name="Salzberg S."/>
            <person name="Saunders D."/>
            <person name="Seegar K."/>
            <person name="Sharp S."/>
            <person name="Warren T."/>
            <person name="Denning D.W."/>
            <person name="Barrell B."/>
            <person name="Hall N."/>
        </authorList>
    </citation>
    <scope>NUCLEOTIDE SEQUENCE</scope>
</reference>
<dbReference type="GO" id="GO:0005737">
    <property type="term" value="C:cytoplasm"/>
    <property type="evidence" value="ECO:0007669"/>
    <property type="project" value="UniProtKB-SubCell"/>
</dbReference>
<evidence type="ECO:0000256" key="3">
    <source>
        <dbReference type="ARBA" id="ARBA00022490"/>
    </source>
</evidence>
<feature type="region of interest" description="Disordered" evidence="5">
    <location>
        <begin position="243"/>
        <end position="351"/>
    </location>
</feature>
<sequence length="1236" mass="137433">MVLEDDGISPRKRRKITSSKTAPYVLRSLLDQVPLSAEDPAADDVYITCVEYWSSGPSDDNLYIGTSSAEILHFVCLPPDPSDRPNEPSFILASRLPIPFSQNAPLATGYPGIQQIVLLPTVNKACVLCNGTVTFYLLPELSPAFNNTKVNNCRWIGGLDLNADRNGTQPPVVLIGAQNRMMLVRIGDDARRIRNIEFPGCLMALRRGTIACAADSHAYALLDVEHQQKIPLFPISSSNEAFESGHVEDMPSAPSPTSQGTRSHARSPSSNTLLGMLQPNPPHLQHDRSRSATPELSPDSGTPRRSVSRDRSRSASPRASTEIRAGEPQPGSVSDTKPLPPLPKQLKPHIASPTPSEFLLVTGTEEKEPGVGMFVNLDGDVVPRGTLNFHRYPEYIVIDSGEGNNLVDSREKTHDQYILAVIETDEDGKRCKWLEIQPWDVDPREEENCKSWLEVPSTEDMPPCPVGICHTISSSQLEFGELGNLLQMVRLKTPSLSPYLPVTDPRTQASIEQLQKEKELFESQELTDSDGVRRGDGSPEQGWEAERNNEEAKFARALGQAQSSLVMWSGRRIWRVVRNPLTTQLDSALQAAQGSKDLMYEDLKRDSILDVFEEVQAAEPRSEAEFLGLNFLKQKSSLLLFGDLLFMDAAARKGAAVQVTERVLITGGLDPRIVLLLIPQLRQEVLQGPQGIWIHGGLAQIAEVYLQRLETEDAKYKDLKAVDDEVVNMIKRFLLSWQQKRGYGSIADETYVFDSVDAALLHLLLEQFSQLTMEQRSVSPIRAELNKLVDTWKGNFDRAVVLLESYRRLYVLSRLYQSQKMSRNVLKTWRRIIEGEEDVGGEVTGPGVEAQMRKYLVKIKDAQLVEEYGSWLAGRNPQLGIQVFADKTSRVQLEPADVVKILKERAPNAVQVYLEHLVFAKNVSPNMLSYTQYADDLLSYYLDTVLSVLESSPTARESLAESYSTYRALRPPKPSYMNFIMENTPAEPWWQSRLRLLQLLGGGSSSQFSSMPSPSKLTYSIPAVLARIEPFQNELVSESVILDGLQGRHREALRLLTHGLGDYDSAVRYCLFGGPRSTSSAGTVELPDRSHQSELFRYLLDEFLQIQDVSERIERTSDLLARFAAWFDIKDVLQLIPDDWSVDILSGFLAHVFRVLVSQTREARIERALSASLNLRIGAEYIDGMEKVGGWVEDDSGVRRLKDAAAGDASSNTAAVQVAGGGSDFGDMVEASQSGP</sequence>
<keyword evidence="4" id="KW-0653">Protein transport</keyword>
<dbReference type="InterPro" id="IPR001180">
    <property type="entry name" value="CNH_dom"/>
</dbReference>
<keyword evidence="7" id="KW-0675">Receptor</keyword>
<dbReference type="GO" id="GO:0016020">
    <property type="term" value="C:membrane"/>
    <property type="evidence" value="ECO:0007669"/>
    <property type="project" value="TreeGrafter"/>
</dbReference>
<name>Q6MY63_ASPFM</name>
<dbReference type="PANTHER" id="PTHR12894:SF27">
    <property type="entry name" value="TRANSFORMING GROWTH FACTOR-BETA RECEPTOR-ASSOCIATED PROTEIN 1"/>
    <property type="match status" value="1"/>
</dbReference>
<keyword evidence="3" id="KW-0963">Cytoplasm</keyword>
<dbReference type="PANTHER" id="PTHR12894">
    <property type="entry name" value="CNH DOMAIN CONTAINING"/>
    <property type="match status" value="1"/>
</dbReference>
<evidence type="ECO:0000256" key="2">
    <source>
        <dbReference type="ARBA" id="ARBA00022448"/>
    </source>
</evidence>
<dbReference type="InterPro" id="IPR032914">
    <property type="entry name" value="Vam6/VPS39/TRAP1"/>
</dbReference>
<proteinExistence type="predicted"/>
<accession>Q6MY63</accession>
<organism evidence="7">
    <name type="scientific">Aspergillus fumigatus</name>
    <name type="common">Neosartorya fumigata</name>
    <dbReference type="NCBI Taxonomy" id="746128"/>
    <lineage>
        <taxon>Eukaryota</taxon>
        <taxon>Fungi</taxon>
        <taxon>Dikarya</taxon>
        <taxon>Ascomycota</taxon>
        <taxon>Pezizomycotina</taxon>
        <taxon>Eurotiomycetes</taxon>
        <taxon>Eurotiomycetidae</taxon>
        <taxon>Eurotiales</taxon>
        <taxon>Aspergillaceae</taxon>
        <taxon>Aspergillus</taxon>
        <taxon>Aspergillus subgen. Fumigati</taxon>
    </lineage>
</organism>
<feature type="region of interest" description="Disordered" evidence="5">
    <location>
        <begin position="522"/>
        <end position="545"/>
    </location>
</feature>
<evidence type="ECO:0000256" key="4">
    <source>
        <dbReference type="ARBA" id="ARBA00022927"/>
    </source>
</evidence>
<dbReference type="AlphaFoldDB" id="Q6MY63"/>
<dbReference type="GO" id="GO:0006914">
    <property type="term" value="P:autophagy"/>
    <property type="evidence" value="ECO:0007669"/>
    <property type="project" value="TreeGrafter"/>
</dbReference>
<keyword evidence="2" id="KW-0813">Transport</keyword>